<dbReference type="PANTHER" id="PTHR42648:SF31">
    <property type="entry name" value="RNA-DIRECTED DNA POLYMERASE"/>
    <property type="match status" value="1"/>
</dbReference>
<reference evidence="2" key="2">
    <citation type="journal article" date="2024" name="Plant">
        <title>Genomic evolution and insights into agronomic trait innovations of Sesamum species.</title>
        <authorList>
            <person name="Miao H."/>
            <person name="Wang L."/>
            <person name="Qu L."/>
            <person name="Liu H."/>
            <person name="Sun Y."/>
            <person name="Le M."/>
            <person name="Wang Q."/>
            <person name="Wei S."/>
            <person name="Zheng Y."/>
            <person name="Lin W."/>
            <person name="Duan Y."/>
            <person name="Cao H."/>
            <person name="Xiong S."/>
            <person name="Wang X."/>
            <person name="Wei L."/>
            <person name="Li C."/>
            <person name="Ma Q."/>
            <person name="Ju M."/>
            <person name="Zhao R."/>
            <person name="Li G."/>
            <person name="Mu C."/>
            <person name="Tian Q."/>
            <person name="Mei H."/>
            <person name="Zhang T."/>
            <person name="Gao T."/>
            <person name="Zhang H."/>
        </authorList>
    </citation>
    <scope>NUCLEOTIDE SEQUENCE</scope>
    <source>
        <strain evidence="2">G02</strain>
    </source>
</reference>
<dbReference type="PROSITE" id="PS50994">
    <property type="entry name" value="INTEGRASE"/>
    <property type="match status" value="1"/>
</dbReference>
<dbReference type="EMBL" id="JACGWJ010000026">
    <property type="protein sequence ID" value="KAL0313119.1"/>
    <property type="molecule type" value="Genomic_DNA"/>
</dbReference>
<dbReference type="InterPro" id="IPR025724">
    <property type="entry name" value="GAG-pre-integrase_dom"/>
</dbReference>
<dbReference type="GO" id="GO:0003676">
    <property type="term" value="F:nucleic acid binding"/>
    <property type="evidence" value="ECO:0007669"/>
    <property type="project" value="InterPro"/>
</dbReference>
<dbReference type="Pfam" id="PF00665">
    <property type="entry name" value="rve"/>
    <property type="match status" value="1"/>
</dbReference>
<evidence type="ECO:0000259" key="1">
    <source>
        <dbReference type="PROSITE" id="PS50994"/>
    </source>
</evidence>
<dbReference type="Pfam" id="PF13976">
    <property type="entry name" value="gag_pre-integrs"/>
    <property type="match status" value="1"/>
</dbReference>
<dbReference type="PANTHER" id="PTHR42648">
    <property type="entry name" value="TRANSPOSASE, PUTATIVE-RELATED"/>
    <property type="match status" value="1"/>
</dbReference>
<dbReference type="InterPro" id="IPR036397">
    <property type="entry name" value="RNaseH_sf"/>
</dbReference>
<feature type="domain" description="Integrase catalytic" evidence="1">
    <location>
        <begin position="61"/>
        <end position="165"/>
    </location>
</feature>
<dbReference type="GO" id="GO:0015074">
    <property type="term" value="P:DNA integration"/>
    <property type="evidence" value="ECO:0007669"/>
    <property type="project" value="InterPro"/>
</dbReference>
<gene>
    <name evidence="2" type="ORF">Sradi_5711200</name>
</gene>
<name>A0AAW2L3E9_SESRA</name>
<feature type="non-terminal residue" evidence="2">
    <location>
        <position position="1"/>
    </location>
</feature>
<dbReference type="InterPro" id="IPR039537">
    <property type="entry name" value="Retrotran_Ty1/copia-like"/>
</dbReference>
<dbReference type="SUPFAM" id="SSF53098">
    <property type="entry name" value="Ribonuclease H-like"/>
    <property type="match status" value="1"/>
</dbReference>
<sequence length="165" mass="18537">TSVPSQFDVTCTSSIPCNPMIWHNRLGYASMQAIKHILAVDYSDDASLTPCDICHRAKQCRNPFPISSSHSLAAFDLVHMDLWGPYTAHSISGGTYILTLLDDFSRCLWTFLIKQKSQVPSTLKTFCVMIQNQFNYTIKTLRSDNGTEFINYECQALCSGFGIIH</sequence>
<dbReference type="InterPro" id="IPR001584">
    <property type="entry name" value="Integrase_cat-core"/>
</dbReference>
<dbReference type="Gene3D" id="3.30.420.10">
    <property type="entry name" value="Ribonuclease H-like superfamily/Ribonuclease H"/>
    <property type="match status" value="1"/>
</dbReference>
<reference evidence="2" key="1">
    <citation type="submission" date="2020-06" db="EMBL/GenBank/DDBJ databases">
        <authorList>
            <person name="Li T."/>
            <person name="Hu X."/>
            <person name="Zhang T."/>
            <person name="Song X."/>
            <person name="Zhang H."/>
            <person name="Dai N."/>
            <person name="Sheng W."/>
            <person name="Hou X."/>
            <person name="Wei L."/>
        </authorList>
    </citation>
    <scope>NUCLEOTIDE SEQUENCE</scope>
    <source>
        <strain evidence="2">G02</strain>
        <tissue evidence="2">Leaf</tissue>
    </source>
</reference>
<proteinExistence type="predicted"/>
<organism evidence="2">
    <name type="scientific">Sesamum radiatum</name>
    <name type="common">Black benniseed</name>
    <dbReference type="NCBI Taxonomy" id="300843"/>
    <lineage>
        <taxon>Eukaryota</taxon>
        <taxon>Viridiplantae</taxon>
        <taxon>Streptophyta</taxon>
        <taxon>Embryophyta</taxon>
        <taxon>Tracheophyta</taxon>
        <taxon>Spermatophyta</taxon>
        <taxon>Magnoliopsida</taxon>
        <taxon>eudicotyledons</taxon>
        <taxon>Gunneridae</taxon>
        <taxon>Pentapetalae</taxon>
        <taxon>asterids</taxon>
        <taxon>lamiids</taxon>
        <taxon>Lamiales</taxon>
        <taxon>Pedaliaceae</taxon>
        <taxon>Sesamum</taxon>
    </lineage>
</organism>
<dbReference type="AlphaFoldDB" id="A0AAW2L3E9"/>
<protein>
    <recommendedName>
        <fullName evidence="1">Integrase catalytic domain-containing protein</fullName>
    </recommendedName>
</protein>
<comment type="caution">
    <text evidence="2">The sequence shown here is derived from an EMBL/GenBank/DDBJ whole genome shotgun (WGS) entry which is preliminary data.</text>
</comment>
<accession>A0AAW2L3E9</accession>
<dbReference type="InterPro" id="IPR012337">
    <property type="entry name" value="RNaseH-like_sf"/>
</dbReference>
<evidence type="ECO:0000313" key="2">
    <source>
        <dbReference type="EMBL" id="KAL0313119.1"/>
    </source>
</evidence>